<dbReference type="SMART" id="SM00388">
    <property type="entry name" value="HisKA"/>
    <property type="match status" value="1"/>
</dbReference>
<feature type="transmembrane region" description="Helical" evidence="11">
    <location>
        <begin position="20"/>
        <end position="40"/>
    </location>
</feature>
<dbReference type="RefSeq" id="WP_184338807.1">
    <property type="nucleotide sequence ID" value="NZ_JACHIG010000002.1"/>
</dbReference>
<keyword evidence="9" id="KW-0902">Two-component regulatory system</keyword>
<comment type="subcellular location">
    <subcellularLocation>
        <location evidence="2">Membrane</location>
    </subcellularLocation>
</comment>
<evidence type="ECO:0000256" key="3">
    <source>
        <dbReference type="ARBA" id="ARBA00012438"/>
    </source>
</evidence>
<evidence type="ECO:0000256" key="10">
    <source>
        <dbReference type="ARBA" id="ARBA00023136"/>
    </source>
</evidence>
<dbReference type="SUPFAM" id="SSF47384">
    <property type="entry name" value="Homodimeric domain of signal transducing histidine kinase"/>
    <property type="match status" value="1"/>
</dbReference>
<dbReference type="CDD" id="cd00082">
    <property type="entry name" value="HisKA"/>
    <property type="match status" value="1"/>
</dbReference>
<dbReference type="FunFam" id="3.30.565.10:FF:000006">
    <property type="entry name" value="Sensor histidine kinase WalK"/>
    <property type="match status" value="1"/>
</dbReference>
<feature type="domain" description="HAMP" evidence="13">
    <location>
        <begin position="191"/>
        <end position="245"/>
    </location>
</feature>
<reference evidence="14 15" key="1">
    <citation type="submission" date="2020-08" db="EMBL/GenBank/DDBJ databases">
        <title>Genomic Encyclopedia of Type Strains, Phase IV (KMG-IV): sequencing the most valuable type-strain genomes for metagenomic binning, comparative biology and taxonomic classification.</title>
        <authorList>
            <person name="Goeker M."/>
        </authorList>
    </citation>
    <scope>NUCLEOTIDE SEQUENCE [LARGE SCALE GENOMIC DNA]</scope>
    <source>
        <strain evidence="14 15">DSM 12252</strain>
    </source>
</reference>
<keyword evidence="6 11" id="KW-0812">Transmembrane</keyword>
<accession>A0A7W7Y9Q3</accession>
<gene>
    <name evidence="14" type="ORF">HNQ65_001443</name>
</gene>
<evidence type="ECO:0000256" key="4">
    <source>
        <dbReference type="ARBA" id="ARBA00022553"/>
    </source>
</evidence>
<evidence type="ECO:0000256" key="7">
    <source>
        <dbReference type="ARBA" id="ARBA00022777"/>
    </source>
</evidence>
<dbReference type="InterPro" id="IPR003594">
    <property type="entry name" value="HATPase_dom"/>
</dbReference>
<evidence type="ECO:0000259" key="12">
    <source>
        <dbReference type="PROSITE" id="PS50109"/>
    </source>
</evidence>
<evidence type="ECO:0000256" key="11">
    <source>
        <dbReference type="SAM" id="Phobius"/>
    </source>
</evidence>
<dbReference type="Proteomes" id="UP000590740">
    <property type="component" value="Unassembled WGS sequence"/>
</dbReference>
<dbReference type="InterPro" id="IPR036097">
    <property type="entry name" value="HisK_dim/P_sf"/>
</dbReference>
<dbReference type="InterPro" id="IPR003661">
    <property type="entry name" value="HisK_dim/P_dom"/>
</dbReference>
<dbReference type="Gene3D" id="1.10.287.130">
    <property type="match status" value="1"/>
</dbReference>
<evidence type="ECO:0000313" key="14">
    <source>
        <dbReference type="EMBL" id="MBB5031875.1"/>
    </source>
</evidence>
<name>A0A7W7Y9Q3_9BACT</name>
<organism evidence="14 15">
    <name type="scientific">Prosthecobacter vanneervenii</name>
    <dbReference type="NCBI Taxonomy" id="48466"/>
    <lineage>
        <taxon>Bacteria</taxon>
        <taxon>Pseudomonadati</taxon>
        <taxon>Verrucomicrobiota</taxon>
        <taxon>Verrucomicrobiia</taxon>
        <taxon>Verrucomicrobiales</taxon>
        <taxon>Verrucomicrobiaceae</taxon>
        <taxon>Prosthecobacter</taxon>
    </lineage>
</organism>
<proteinExistence type="predicted"/>
<keyword evidence="7 14" id="KW-0418">Kinase</keyword>
<dbReference type="Gene3D" id="3.30.565.10">
    <property type="entry name" value="Histidine kinase-like ATPase, C-terminal domain"/>
    <property type="match status" value="1"/>
</dbReference>
<dbReference type="InterPro" id="IPR036890">
    <property type="entry name" value="HATPase_C_sf"/>
</dbReference>
<keyword evidence="8 11" id="KW-1133">Transmembrane helix</keyword>
<feature type="domain" description="Histidine kinase" evidence="12">
    <location>
        <begin position="253"/>
        <end position="466"/>
    </location>
</feature>
<dbReference type="PROSITE" id="PS50109">
    <property type="entry name" value="HIS_KIN"/>
    <property type="match status" value="1"/>
</dbReference>
<dbReference type="SMART" id="SM00304">
    <property type="entry name" value="HAMP"/>
    <property type="match status" value="1"/>
</dbReference>
<evidence type="ECO:0000313" key="15">
    <source>
        <dbReference type="Proteomes" id="UP000590740"/>
    </source>
</evidence>
<keyword evidence="15" id="KW-1185">Reference proteome</keyword>
<dbReference type="GO" id="GO:0000155">
    <property type="term" value="F:phosphorelay sensor kinase activity"/>
    <property type="evidence" value="ECO:0007669"/>
    <property type="project" value="InterPro"/>
</dbReference>
<dbReference type="GO" id="GO:0005886">
    <property type="term" value="C:plasma membrane"/>
    <property type="evidence" value="ECO:0007669"/>
    <property type="project" value="TreeGrafter"/>
</dbReference>
<dbReference type="CDD" id="cd00075">
    <property type="entry name" value="HATPase"/>
    <property type="match status" value="1"/>
</dbReference>
<evidence type="ECO:0000256" key="2">
    <source>
        <dbReference type="ARBA" id="ARBA00004370"/>
    </source>
</evidence>
<dbReference type="Gene3D" id="6.10.340.10">
    <property type="match status" value="1"/>
</dbReference>
<keyword evidence="4" id="KW-0597">Phosphoprotein</keyword>
<dbReference type="PANTHER" id="PTHR45436:SF8">
    <property type="entry name" value="HISTIDINE KINASE"/>
    <property type="match status" value="1"/>
</dbReference>
<dbReference type="PRINTS" id="PR00344">
    <property type="entry name" value="BCTRLSENSOR"/>
</dbReference>
<dbReference type="EC" id="2.7.13.3" evidence="3"/>
<dbReference type="InterPro" id="IPR005467">
    <property type="entry name" value="His_kinase_dom"/>
</dbReference>
<evidence type="ECO:0000256" key="1">
    <source>
        <dbReference type="ARBA" id="ARBA00000085"/>
    </source>
</evidence>
<evidence type="ECO:0000256" key="5">
    <source>
        <dbReference type="ARBA" id="ARBA00022679"/>
    </source>
</evidence>
<protein>
    <recommendedName>
        <fullName evidence="3">histidine kinase</fullName>
        <ecNumber evidence="3">2.7.13.3</ecNumber>
    </recommendedName>
</protein>
<dbReference type="Pfam" id="PF00672">
    <property type="entry name" value="HAMP"/>
    <property type="match status" value="1"/>
</dbReference>
<dbReference type="InterPro" id="IPR003660">
    <property type="entry name" value="HAMP_dom"/>
</dbReference>
<keyword evidence="10 11" id="KW-0472">Membrane</keyword>
<dbReference type="Pfam" id="PF02518">
    <property type="entry name" value="HATPase_c"/>
    <property type="match status" value="1"/>
</dbReference>
<sequence>MSSNPPESWGRSLAVRLTLGYASIFTLSAVVLFGLLYVLLATAMERKDREVIEARVKECAAVYASGGLPALRNLVQLNSSDSGKSKSFFVRVTGVLGSVLFVNVPNDWLPTDASALQPQADASSLDWLRIPKDEERDLTVATARLRDGSILQVGRSTNSRETVLQPFRRNFMLVMTPTLLLAVLGGAYFAHRATKPVRDVVATARTISDTGDFSARVSAQMDRTELEELATEFNRLLDKNQALIQGMRHALDNVAHDLRTPLTRLRGTAESAVQTTPDPVAREALADCVEESDRVLTMLKALMDISEAEAGMMKLHRELTSVPALLRQVIELYDLISEEKHIAITTDFATDCQASVDPTRMSQAFANLLDNALKYTPEGGQVHLVCHAADNTVTVRIRDTGMGIPASDQPHIWDRLYRGDKSRTQRGLGLGLSLVKAIVEAHQGSVSVVSAPGQGAEFVITVPQIPLAG</sequence>
<evidence type="ECO:0000256" key="8">
    <source>
        <dbReference type="ARBA" id="ARBA00022989"/>
    </source>
</evidence>
<feature type="transmembrane region" description="Helical" evidence="11">
    <location>
        <begin position="170"/>
        <end position="190"/>
    </location>
</feature>
<comment type="catalytic activity">
    <reaction evidence="1">
        <text>ATP + protein L-histidine = ADP + protein N-phospho-L-histidine.</text>
        <dbReference type="EC" id="2.7.13.3"/>
    </reaction>
</comment>
<evidence type="ECO:0000259" key="13">
    <source>
        <dbReference type="PROSITE" id="PS50885"/>
    </source>
</evidence>
<dbReference type="InterPro" id="IPR050428">
    <property type="entry name" value="TCS_sensor_his_kinase"/>
</dbReference>
<dbReference type="PROSITE" id="PS50885">
    <property type="entry name" value="HAMP"/>
    <property type="match status" value="1"/>
</dbReference>
<dbReference type="SUPFAM" id="SSF55874">
    <property type="entry name" value="ATPase domain of HSP90 chaperone/DNA topoisomerase II/histidine kinase"/>
    <property type="match status" value="1"/>
</dbReference>
<dbReference type="CDD" id="cd06225">
    <property type="entry name" value="HAMP"/>
    <property type="match status" value="1"/>
</dbReference>
<dbReference type="PANTHER" id="PTHR45436">
    <property type="entry name" value="SENSOR HISTIDINE KINASE YKOH"/>
    <property type="match status" value="1"/>
</dbReference>
<comment type="caution">
    <text evidence="14">The sequence shown here is derived from an EMBL/GenBank/DDBJ whole genome shotgun (WGS) entry which is preliminary data.</text>
</comment>
<evidence type="ECO:0000256" key="9">
    <source>
        <dbReference type="ARBA" id="ARBA00023012"/>
    </source>
</evidence>
<dbReference type="SMART" id="SM00387">
    <property type="entry name" value="HATPase_c"/>
    <property type="match status" value="1"/>
</dbReference>
<dbReference type="EMBL" id="JACHIG010000002">
    <property type="protein sequence ID" value="MBB5031875.1"/>
    <property type="molecule type" value="Genomic_DNA"/>
</dbReference>
<keyword evidence="5" id="KW-0808">Transferase</keyword>
<dbReference type="Pfam" id="PF00512">
    <property type="entry name" value="HisKA"/>
    <property type="match status" value="1"/>
</dbReference>
<evidence type="ECO:0000256" key="6">
    <source>
        <dbReference type="ARBA" id="ARBA00022692"/>
    </source>
</evidence>
<dbReference type="InterPro" id="IPR004358">
    <property type="entry name" value="Sig_transdc_His_kin-like_C"/>
</dbReference>
<dbReference type="AlphaFoldDB" id="A0A7W7Y9Q3"/>